<reference evidence="2 3" key="1">
    <citation type="submission" date="2021-06" db="EMBL/GenBank/DDBJ databases">
        <authorList>
            <person name="Kallberg Y."/>
            <person name="Tangrot J."/>
            <person name="Rosling A."/>
        </authorList>
    </citation>
    <scope>NUCLEOTIDE SEQUENCE [LARGE SCALE GENOMIC DNA]</scope>
    <source>
        <strain evidence="2 3">120-4 pot B 10/14</strain>
    </source>
</reference>
<name>A0ABN7X3X9_GIGMA</name>
<feature type="non-terminal residue" evidence="2">
    <location>
        <position position="115"/>
    </location>
</feature>
<organism evidence="2 3">
    <name type="scientific">Gigaspora margarita</name>
    <dbReference type="NCBI Taxonomy" id="4874"/>
    <lineage>
        <taxon>Eukaryota</taxon>
        <taxon>Fungi</taxon>
        <taxon>Fungi incertae sedis</taxon>
        <taxon>Mucoromycota</taxon>
        <taxon>Glomeromycotina</taxon>
        <taxon>Glomeromycetes</taxon>
        <taxon>Diversisporales</taxon>
        <taxon>Gigasporaceae</taxon>
        <taxon>Gigaspora</taxon>
    </lineage>
</organism>
<accession>A0ABN7X3X9</accession>
<gene>
    <name evidence="2" type="ORF">GMARGA_LOCUS38478</name>
</gene>
<feature type="coiled-coil region" evidence="1">
    <location>
        <begin position="26"/>
        <end position="70"/>
    </location>
</feature>
<protein>
    <submittedName>
        <fullName evidence="2">13535_t:CDS:1</fullName>
    </submittedName>
</protein>
<proteinExistence type="predicted"/>
<feature type="non-terminal residue" evidence="2">
    <location>
        <position position="1"/>
    </location>
</feature>
<dbReference type="EMBL" id="CAJVQB010086086">
    <property type="protein sequence ID" value="CAG8847066.1"/>
    <property type="molecule type" value="Genomic_DNA"/>
</dbReference>
<comment type="caution">
    <text evidence="2">The sequence shown here is derived from an EMBL/GenBank/DDBJ whole genome shotgun (WGS) entry which is preliminary data.</text>
</comment>
<evidence type="ECO:0000313" key="2">
    <source>
        <dbReference type="EMBL" id="CAG8847066.1"/>
    </source>
</evidence>
<sequence length="115" mass="14016">RKIERDAKKEYFTSEDSSKNEVRLGNKKLVEKILLEKNEYKRIKRRKLLIQDNEERNRKVKKKAQDRKKKNNERQCFTRLTWLLSDQPCKEKDNNRQSDISMQELVNEFLTDSLE</sequence>
<keyword evidence="1" id="KW-0175">Coiled coil</keyword>
<evidence type="ECO:0000313" key="3">
    <source>
        <dbReference type="Proteomes" id="UP000789901"/>
    </source>
</evidence>
<keyword evidence="3" id="KW-1185">Reference proteome</keyword>
<dbReference type="Proteomes" id="UP000789901">
    <property type="component" value="Unassembled WGS sequence"/>
</dbReference>
<evidence type="ECO:0000256" key="1">
    <source>
        <dbReference type="SAM" id="Coils"/>
    </source>
</evidence>